<evidence type="ECO:0000256" key="4">
    <source>
        <dbReference type="ARBA" id="ARBA00022840"/>
    </source>
</evidence>
<dbReference type="GO" id="GO:0019379">
    <property type="term" value="P:sulfate assimilation, phosphoadenylyl sulfate reduction by phosphoadenylyl-sulfate reductase (thioredoxin)"/>
    <property type="evidence" value="ECO:0007669"/>
    <property type="project" value="TreeGrafter"/>
</dbReference>
<dbReference type="InterPro" id="IPR027417">
    <property type="entry name" value="P-loop_NTPase"/>
</dbReference>
<evidence type="ECO:0000256" key="1">
    <source>
        <dbReference type="ARBA" id="ARBA00012121"/>
    </source>
</evidence>
<feature type="domain" description="DUF2061" evidence="7">
    <location>
        <begin position="9"/>
        <end position="60"/>
    </location>
</feature>
<dbReference type="EMBL" id="LAZR01000700">
    <property type="protein sequence ID" value="KKN60315.1"/>
    <property type="molecule type" value="Genomic_DNA"/>
</dbReference>
<dbReference type="PANTHER" id="PTHR42700">
    <property type="entry name" value="SULFATE ADENYLYLTRANSFERASE"/>
    <property type="match status" value="1"/>
</dbReference>
<evidence type="ECO:0000256" key="3">
    <source>
        <dbReference type="ARBA" id="ARBA00022741"/>
    </source>
</evidence>
<dbReference type="EC" id="2.7.1.25" evidence="1"/>
<dbReference type="InterPro" id="IPR059117">
    <property type="entry name" value="APS_kinase_dom"/>
</dbReference>
<dbReference type="Gene3D" id="3.40.50.300">
    <property type="entry name" value="P-loop containing nucleotide triphosphate hydrolases"/>
    <property type="match status" value="1"/>
</dbReference>
<feature type="transmembrane region" description="Helical" evidence="5">
    <location>
        <begin position="36"/>
        <end position="54"/>
    </location>
</feature>
<dbReference type="GO" id="GO:0004781">
    <property type="term" value="F:sulfate adenylyltransferase (ATP) activity"/>
    <property type="evidence" value="ECO:0007669"/>
    <property type="project" value="TreeGrafter"/>
</dbReference>
<dbReference type="GO" id="GO:0005737">
    <property type="term" value="C:cytoplasm"/>
    <property type="evidence" value="ECO:0007669"/>
    <property type="project" value="TreeGrafter"/>
</dbReference>
<dbReference type="CDD" id="cd02027">
    <property type="entry name" value="APSK"/>
    <property type="match status" value="1"/>
</dbReference>
<evidence type="ECO:0000256" key="5">
    <source>
        <dbReference type="SAM" id="Phobius"/>
    </source>
</evidence>
<keyword evidence="3" id="KW-0547">Nucleotide-binding</keyword>
<dbReference type="GO" id="GO:0004020">
    <property type="term" value="F:adenylylsulfate kinase activity"/>
    <property type="evidence" value="ECO:0007669"/>
    <property type="project" value="InterPro"/>
</dbReference>
<keyword evidence="5" id="KW-1133">Transmembrane helix</keyword>
<dbReference type="GO" id="GO:0005524">
    <property type="term" value="F:ATP binding"/>
    <property type="evidence" value="ECO:0007669"/>
    <property type="project" value="InterPro"/>
</dbReference>
<feature type="transmembrane region" description="Helical" evidence="5">
    <location>
        <begin position="12"/>
        <end position="30"/>
    </location>
</feature>
<dbReference type="InterPro" id="IPR018638">
    <property type="entry name" value="DUF2061_membrane"/>
</dbReference>
<gene>
    <name evidence="8" type="ORF">LCGC14_0533650</name>
</gene>
<feature type="domain" description="APS kinase" evidence="6">
    <location>
        <begin position="69"/>
        <end position="216"/>
    </location>
</feature>
<dbReference type="AlphaFoldDB" id="A0A0F9RV49"/>
<sequence>MIDARKRALAKTLSWRGAAIVLLGFVTYLLTNDIKTVTYVTLFYHTLQLVVFFLHERVWNHVKWGKTKGLFIQMTGLSGSGKTTLSRAVAKKLINEGYKVELMDGDEYRTELCRDLGFSKEDRNSNIRRLGFVGKVLARNNVIAIMATINPYEEIRKEIKELGPFVKTVYMECDLDTLISRDPKGLYRRALSGDIKNFTGISDPFECPEHPDLIINTADESLEESAERMYRFILKETDN</sequence>
<evidence type="ECO:0000256" key="2">
    <source>
        <dbReference type="ARBA" id="ARBA00022679"/>
    </source>
</evidence>
<keyword evidence="5" id="KW-0812">Transmembrane</keyword>
<evidence type="ECO:0000313" key="8">
    <source>
        <dbReference type="EMBL" id="KKN60315.1"/>
    </source>
</evidence>
<reference evidence="8" key="1">
    <citation type="journal article" date="2015" name="Nature">
        <title>Complex archaea that bridge the gap between prokaryotes and eukaryotes.</title>
        <authorList>
            <person name="Spang A."/>
            <person name="Saw J.H."/>
            <person name="Jorgensen S.L."/>
            <person name="Zaremba-Niedzwiedzka K."/>
            <person name="Martijn J."/>
            <person name="Lind A.E."/>
            <person name="van Eijk R."/>
            <person name="Schleper C."/>
            <person name="Guy L."/>
            <person name="Ettema T.J."/>
        </authorList>
    </citation>
    <scope>NUCLEOTIDE SEQUENCE</scope>
</reference>
<protein>
    <recommendedName>
        <fullName evidence="1">adenylyl-sulfate kinase</fullName>
        <ecNumber evidence="1">2.7.1.25</ecNumber>
    </recommendedName>
</protein>
<dbReference type="GO" id="GO:0010134">
    <property type="term" value="P:sulfate assimilation via adenylyl sulfate reduction"/>
    <property type="evidence" value="ECO:0007669"/>
    <property type="project" value="TreeGrafter"/>
</dbReference>
<dbReference type="Pfam" id="PF01583">
    <property type="entry name" value="APS_kinase"/>
    <property type="match status" value="1"/>
</dbReference>
<dbReference type="NCBIfam" id="TIGR00455">
    <property type="entry name" value="apsK"/>
    <property type="match status" value="1"/>
</dbReference>
<organism evidence="8">
    <name type="scientific">marine sediment metagenome</name>
    <dbReference type="NCBI Taxonomy" id="412755"/>
    <lineage>
        <taxon>unclassified sequences</taxon>
        <taxon>metagenomes</taxon>
        <taxon>ecological metagenomes</taxon>
    </lineage>
</organism>
<dbReference type="Pfam" id="PF09834">
    <property type="entry name" value="DUF2061"/>
    <property type="match status" value="1"/>
</dbReference>
<keyword evidence="4" id="KW-0067">ATP-binding</keyword>
<accession>A0A0F9RV49</accession>
<evidence type="ECO:0000259" key="7">
    <source>
        <dbReference type="Pfam" id="PF09834"/>
    </source>
</evidence>
<name>A0A0F9RV49_9ZZZZ</name>
<dbReference type="SUPFAM" id="SSF52540">
    <property type="entry name" value="P-loop containing nucleoside triphosphate hydrolases"/>
    <property type="match status" value="1"/>
</dbReference>
<dbReference type="InterPro" id="IPR002891">
    <property type="entry name" value="APS"/>
</dbReference>
<dbReference type="PANTHER" id="PTHR42700:SF1">
    <property type="entry name" value="SULFATE ADENYLYLTRANSFERASE"/>
    <property type="match status" value="1"/>
</dbReference>
<keyword evidence="2" id="KW-0808">Transferase</keyword>
<evidence type="ECO:0000259" key="6">
    <source>
        <dbReference type="Pfam" id="PF01583"/>
    </source>
</evidence>
<dbReference type="InterPro" id="IPR050512">
    <property type="entry name" value="Sulf_AdTrans/APS_kinase"/>
</dbReference>
<keyword evidence="5" id="KW-0472">Membrane</keyword>
<proteinExistence type="predicted"/>
<comment type="caution">
    <text evidence="8">The sequence shown here is derived from an EMBL/GenBank/DDBJ whole genome shotgun (WGS) entry which is preliminary data.</text>
</comment>